<accession>A0A0E9VYH6</accession>
<protein>
    <submittedName>
        <fullName evidence="1">Uncharacterized protein</fullName>
    </submittedName>
</protein>
<sequence>MFKNLSHTMTQSPSQ</sequence>
<dbReference type="EMBL" id="GBXM01025373">
    <property type="protein sequence ID" value="JAH83204.1"/>
    <property type="molecule type" value="Transcribed_RNA"/>
</dbReference>
<name>A0A0E9VYH6_ANGAN</name>
<proteinExistence type="predicted"/>
<organism evidence="1">
    <name type="scientific">Anguilla anguilla</name>
    <name type="common">European freshwater eel</name>
    <name type="synonym">Muraena anguilla</name>
    <dbReference type="NCBI Taxonomy" id="7936"/>
    <lineage>
        <taxon>Eukaryota</taxon>
        <taxon>Metazoa</taxon>
        <taxon>Chordata</taxon>
        <taxon>Craniata</taxon>
        <taxon>Vertebrata</taxon>
        <taxon>Euteleostomi</taxon>
        <taxon>Actinopterygii</taxon>
        <taxon>Neopterygii</taxon>
        <taxon>Teleostei</taxon>
        <taxon>Anguilliformes</taxon>
        <taxon>Anguillidae</taxon>
        <taxon>Anguilla</taxon>
    </lineage>
</organism>
<reference evidence="1" key="2">
    <citation type="journal article" date="2015" name="Fish Shellfish Immunol.">
        <title>Early steps in the European eel (Anguilla anguilla)-Vibrio vulnificus interaction in the gills: Role of the RtxA13 toxin.</title>
        <authorList>
            <person name="Callol A."/>
            <person name="Pajuelo D."/>
            <person name="Ebbesson L."/>
            <person name="Teles M."/>
            <person name="MacKenzie S."/>
            <person name="Amaro C."/>
        </authorList>
    </citation>
    <scope>NUCLEOTIDE SEQUENCE</scope>
</reference>
<evidence type="ECO:0000313" key="1">
    <source>
        <dbReference type="EMBL" id="JAH83204.1"/>
    </source>
</evidence>
<reference evidence="1" key="1">
    <citation type="submission" date="2014-11" db="EMBL/GenBank/DDBJ databases">
        <authorList>
            <person name="Amaro Gonzalez C."/>
        </authorList>
    </citation>
    <scope>NUCLEOTIDE SEQUENCE</scope>
</reference>